<gene>
    <name evidence="2" type="ORF">D9758_016703</name>
</gene>
<evidence type="ECO:0000313" key="3">
    <source>
        <dbReference type="Proteomes" id="UP000559256"/>
    </source>
</evidence>
<keyword evidence="1" id="KW-1133">Transmembrane helix</keyword>
<keyword evidence="1" id="KW-0472">Membrane</keyword>
<sequence length="780" mass="87616">MTPHSQSRPIPIVHLNPKPRYMDPVNLAALIIAGIAFIIALLQVIQQYLSTAQARGKVNRASIGQWNKLNRYRWSFRHWQIRVEYLQPTLKIDNVLDSAHLGEQLILKDVINAFPSRLRQKYTFGVSLHIEKGTRGQLLTRIKIDITDSSGKAVSMLPKNLQGAKEHGEKRLQMLTKVASTHVKATWYNMMTDLVVDPLLLVEMERDSRKSAPSSSAPVSRASFTRQKKLFLLPGPGPLTLAQWKVLYDKPVPKKKEPEDPVLNSAVHVHYYQIPPNEYRSPASSDASKFTEEPAYVDAETVRSNLDNPILYIHASDLIKSALLLDMDPEGVDVREHKYDMRSQFCSLSSRVVHSPVVSYVGKPGHRYELRNCSATECRNVIHLAEGTLMVGSVVASIALWGYNAMDELFTTVIDQVTGPHWQQITDIRERVPGLEDDTHETWNGKWADPVTPFFPVLLGLSGSPTVANAFPRRLLSKWTPQARQMAAKKAYRLVEEDPSAGFIFSPRHLFSKMFGEQQDVDILVMSDGYKICNGWGSVYGGVRGWLVGDLTEFTYRMSQCWGRPEGCERYAVPMLSSLKSALKAGSLNRDWGLAYNQNRPDRGNTWRMHVNALLVLQLLLFDTWLASQADIMAGDGSCELTAPADVESAKKIKSLPEYEQRVTGWKRTRCQLTRDYLNRLADGLEGKGASCMGLNDETSSTSEDVEDSSSTTVIQDDKDVETLEKGWEGMRIGEPGQWARFDAVVTLRAVTMAARLELLKDSSVLLDCQEELDPLVQMI</sequence>
<organism evidence="2 3">
    <name type="scientific">Tetrapyrgos nigripes</name>
    <dbReference type="NCBI Taxonomy" id="182062"/>
    <lineage>
        <taxon>Eukaryota</taxon>
        <taxon>Fungi</taxon>
        <taxon>Dikarya</taxon>
        <taxon>Basidiomycota</taxon>
        <taxon>Agaricomycotina</taxon>
        <taxon>Agaricomycetes</taxon>
        <taxon>Agaricomycetidae</taxon>
        <taxon>Agaricales</taxon>
        <taxon>Marasmiineae</taxon>
        <taxon>Marasmiaceae</taxon>
        <taxon>Tetrapyrgos</taxon>
    </lineage>
</organism>
<dbReference type="EMBL" id="JAACJM010000236">
    <property type="protein sequence ID" value="KAF5335857.1"/>
    <property type="molecule type" value="Genomic_DNA"/>
</dbReference>
<proteinExistence type="predicted"/>
<feature type="transmembrane region" description="Helical" evidence="1">
    <location>
        <begin position="25"/>
        <end position="45"/>
    </location>
</feature>
<keyword evidence="1" id="KW-0812">Transmembrane</keyword>
<dbReference type="Proteomes" id="UP000559256">
    <property type="component" value="Unassembled WGS sequence"/>
</dbReference>
<dbReference type="AlphaFoldDB" id="A0A8H5C8C2"/>
<comment type="caution">
    <text evidence="2">The sequence shown here is derived from an EMBL/GenBank/DDBJ whole genome shotgun (WGS) entry which is preliminary data.</text>
</comment>
<protein>
    <submittedName>
        <fullName evidence="2">Uncharacterized protein</fullName>
    </submittedName>
</protein>
<keyword evidence="3" id="KW-1185">Reference proteome</keyword>
<evidence type="ECO:0000256" key="1">
    <source>
        <dbReference type="SAM" id="Phobius"/>
    </source>
</evidence>
<accession>A0A8H5C8C2</accession>
<name>A0A8H5C8C2_9AGAR</name>
<evidence type="ECO:0000313" key="2">
    <source>
        <dbReference type="EMBL" id="KAF5335857.1"/>
    </source>
</evidence>
<dbReference type="OrthoDB" id="2993697at2759"/>
<reference evidence="2 3" key="1">
    <citation type="journal article" date="2020" name="ISME J.">
        <title>Uncovering the hidden diversity of litter-decomposition mechanisms in mushroom-forming fungi.</title>
        <authorList>
            <person name="Floudas D."/>
            <person name="Bentzer J."/>
            <person name="Ahren D."/>
            <person name="Johansson T."/>
            <person name="Persson P."/>
            <person name="Tunlid A."/>
        </authorList>
    </citation>
    <scope>NUCLEOTIDE SEQUENCE [LARGE SCALE GENOMIC DNA]</scope>
    <source>
        <strain evidence="2 3">CBS 291.85</strain>
    </source>
</reference>